<keyword evidence="2" id="KW-1185">Reference proteome</keyword>
<protein>
    <recommendedName>
        <fullName evidence="3">Protein ImuA</fullName>
    </recommendedName>
</protein>
<sequence length="230" mass="23700">MTLAQVESAEQVAQITRLRAQIGQMQRRTASPDRLPVPAPLSGLFPSGGLRPGVAYALPDSPSLLLALAGEISRSGSWCAFVGMPDLSMQAAASHGVAADRVALIPSPGSRWLSAVSSAAEVFPLVAVRPPRGAGPAETARLDARLRDRGSTLLVMGAWPGAELSLSLGEPEWRGIGAGHGLIAARAVTIAAAGRPLPSSRRVRVLLPGPSGAVEEIATARRAHLRAVAA</sequence>
<evidence type="ECO:0000313" key="2">
    <source>
        <dbReference type="Proteomes" id="UP000638043"/>
    </source>
</evidence>
<comment type="caution">
    <text evidence="1">The sequence shown here is derived from an EMBL/GenBank/DDBJ whole genome shotgun (WGS) entry which is preliminary data.</text>
</comment>
<evidence type="ECO:0008006" key="3">
    <source>
        <dbReference type="Google" id="ProtNLM"/>
    </source>
</evidence>
<organism evidence="1 2">
    <name type="scientific">Microbacterium nanhaiense</name>
    <dbReference type="NCBI Taxonomy" id="1301026"/>
    <lineage>
        <taxon>Bacteria</taxon>
        <taxon>Bacillati</taxon>
        <taxon>Actinomycetota</taxon>
        <taxon>Actinomycetes</taxon>
        <taxon>Micrococcales</taxon>
        <taxon>Microbacteriaceae</taxon>
        <taxon>Microbacterium</taxon>
    </lineage>
</organism>
<dbReference type="Proteomes" id="UP000638043">
    <property type="component" value="Unassembled WGS sequence"/>
</dbReference>
<reference evidence="2" key="1">
    <citation type="journal article" date="2019" name="Int. J. Syst. Evol. Microbiol.">
        <title>The Global Catalogue of Microorganisms (GCM) 10K type strain sequencing project: providing services to taxonomists for standard genome sequencing and annotation.</title>
        <authorList>
            <consortium name="The Broad Institute Genomics Platform"/>
            <consortium name="The Broad Institute Genome Sequencing Center for Infectious Disease"/>
            <person name="Wu L."/>
            <person name="Ma J."/>
        </authorList>
    </citation>
    <scope>NUCLEOTIDE SEQUENCE [LARGE SCALE GENOMIC DNA]</scope>
    <source>
        <strain evidence="2">CGMCC 4.7181</strain>
    </source>
</reference>
<evidence type="ECO:0000313" key="1">
    <source>
        <dbReference type="EMBL" id="GGO60219.1"/>
    </source>
</evidence>
<proteinExistence type="predicted"/>
<accession>A0ABQ2MWQ1</accession>
<name>A0ABQ2MWQ1_9MICO</name>
<gene>
    <name evidence="1" type="ORF">GCM10010910_05080</name>
</gene>
<dbReference type="RefSeq" id="WP_188699807.1">
    <property type="nucleotide sequence ID" value="NZ_BMMQ01000001.1"/>
</dbReference>
<dbReference type="EMBL" id="BMMQ01000001">
    <property type="protein sequence ID" value="GGO60219.1"/>
    <property type="molecule type" value="Genomic_DNA"/>
</dbReference>